<feature type="compositionally biased region" description="Basic and acidic residues" evidence="3">
    <location>
        <begin position="507"/>
        <end position="523"/>
    </location>
</feature>
<feature type="repeat" description="PPR" evidence="2">
    <location>
        <begin position="180"/>
        <end position="214"/>
    </location>
</feature>
<proteinExistence type="predicted"/>
<dbReference type="Pfam" id="PF17177">
    <property type="entry name" value="PPR_long"/>
    <property type="match status" value="1"/>
</dbReference>
<feature type="repeat" description="PPR" evidence="2">
    <location>
        <begin position="110"/>
        <end position="144"/>
    </location>
</feature>
<keyword evidence="1" id="KW-0677">Repeat</keyword>
<feature type="domain" description="PROP1-like PPR" evidence="4">
    <location>
        <begin position="97"/>
        <end position="225"/>
    </location>
</feature>
<dbReference type="InterPro" id="IPR002885">
    <property type="entry name" value="PPR_rpt"/>
</dbReference>
<dbReference type="GO" id="GO:0005739">
    <property type="term" value="C:mitochondrion"/>
    <property type="evidence" value="ECO:0007669"/>
    <property type="project" value="TreeGrafter"/>
</dbReference>
<sequence length="543" mass="60561">MRRMVVQRLGRFTVSQRPSHVGSLAATEKLTNSGSPVLDSANAALSRDRQTSFGARNYSTGQNAAAYALRNYANNIYEYNKVLDELNFSRRSFLMRDVYEDMQLDGVRPVRNTFHTLITGCMKGQRLMDAIYFFDEMKAMGLQPDIVLYNCIISTCGQANQIERAFQVAAEMEANGIKPTHRTFLALLNACGTAGRVEEAYGVVQRMAAFGLTLNSSCYAALIQTHKNHRPINHLTFQKIFELLEQSKGCDTMAGEGEGREEFEEELANLVTGGGLQPTRSYVNRRLNVYYSALRAFGELGNIEAVEKVMEMLKQDNHQVDATCMTELVKAYVGRGQLEKAVQAVDEYIETGKNPSLALYITLIESCLQRRNPFNMAAAKKLLDQMDGRGFFLNTSIGSNFLYLASLDTVGDFSTANTIWDMMKKRNLRPSVKSLTSYSNGLQARQVPEDDPRLAATKEIISRFQKRNNFVPGAQTETQIEGEQEQEHGEDMHLGADGDESSMQDHVAADGDVEHQTLEHVEDQTPADVGVEQQTREPVAATT</sequence>
<dbReference type="InterPro" id="IPR033443">
    <property type="entry name" value="PROP1-like_PPR_dom"/>
</dbReference>
<dbReference type="InterPro" id="IPR011990">
    <property type="entry name" value="TPR-like_helical_dom_sf"/>
</dbReference>
<dbReference type="EMBL" id="CM026422">
    <property type="protein sequence ID" value="KAG0588234.1"/>
    <property type="molecule type" value="Genomic_DNA"/>
</dbReference>
<gene>
    <name evidence="5" type="ORF">KC19_2G227600</name>
</gene>
<feature type="compositionally biased region" description="Basic and acidic residues" evidence="3">
    <location>
        <begin position="485"/>
        <end position="496"/>
    </location>
</feature>
<feature type="repeat" description="PPR" evidence="2">
    <location>
        <begin position="145"/>
        <end position="179"/>
    </location>
</feature>
<dbReference type="PANTHER" id="PTHR47801">
    <property type="entry name" value="OS05G0145600 PROTEIN"/>
    <property type="match status" value="1"/>
</dbReference>
<name>A0A8T0IWY1_CERPU</name>
<evidence type="ECO:0000313" key="6">
    <source>
        <dbReference type="Proteomes" id="UP000822688"/>
    </source>
</evidence>
<protein>
    <recommendedName>
        <fullName evidence="4">PROP1-like PPR domain-containing protein</fullName>
    </recommendedName>
</protein>
<feature type="region of interest" description="Disordered" evidence="3">
    <location>
        <begin position="470"/>
        <end position="543"/>
    </location>
</feature>
<evidence type="ECO:0000313" key="5">
    <source>
        <dbReference type="EMBL" id="KAG0588234.1"/>
    </source>
</evidence>
<dbReference type="NCBIfam" id="TIGR00756">
    <property type="entry name" value="PPR"/>
    <property type="match status" value="3"/>
</dbReference>
<evidence type="ECO:0000259" key="4">
    <source>
        <dbReference type="Pfam" id="PF17177"/>
    </source>
</evidence>
<dbReference type="FunFam" id="1.25.40.10:FF:000388">
    <property type="entry name" value="Pentatricopeptide repeat-containing protein, mitochondrial"/>
    <property type="match status" value="1"/>
</dbReference>
<dbReference type="Gene3D" id="1.25.40.10">
    <property type="entry name" value="Tetratricopeptide repeat domain"/>
    <property type="match status" value="2"/>
</dbReference>
<comment type="caution">
    <text evidence="5">The sequence shown here is derived from an EMBL/GenBank/DDBJ whole genome shotgun (WGS) entry which is preliminary data.</text>
</comment>
<organism evidence="5 6">
    <name type="scientific">Ceratodon purpureus</name>
    <name type="common">Fire moss</name>
    <name type="synonym">Dicranum purpureum</name>
    <dbReference type="NCBI Taxonomy" id="3225"/>
    <lineage>
        <taxon>Eukaryota</taxon>
        <taxon>Viridiplantae</taxon>
        <taxon>Streptophyta</taxon>
        <taxon>Embryophyta</taxon>
        <taxon>Bryophyta</taxon>
        <taxon>Bryophytina</taxon>
        <taxon>Bryopsida</taxon>
        <taxon>Dicranidae</taxon>
        <taxon>Pseudoditrichales</taxon>
        <taxon>Ditrichaceae</taxon>
        <taxon>Ceratodon</taxon>
    </lineage>
</organism>
<evidence type="ECO:0000256" key="2">
    <source>
        <dbReference type="PROSITE-ProRule" id="PRU00708"/>
    </source>
</evidence>
<dbReference type="Proteomes" id="UP000822688">
    <property type="component" value="Chromosome 2"/>
</dbReference>
<evidence type="ECO:0000256" key="3">
    <source>
        <dbReference type="SAM" id="MobiDB-lite"/>
    </source>
</evidence>
<accession>A0A8T0IWY1</accession>
<reference evidence="5" key="1">
    <citation type="submission" date="2020-06" db="EMBL/GenBank/DDBJ databases">
        <title>WGS assembly of Ceratodon purpureus strain R40.</title>
        <authorList>
            <person name="Carey S.B."/>
            <person name="Jenkins J."/>
            <person name="Shu S."/>
            <person name="Lovell J.T."/>
            <person name="Sreedasyam A."/>
            <person name="Maumus F."/>
            <person name="Tiley G.P."/>
            <person name="Fernandez-Pozo N."/>
            <person name="Barry K."/>
            <person name="Chen C."/>
            <person name="Wang M."/>
            <person name="Lipzen A."/>
            <person name="Daum C."/>
            <person name="Saski C.A."/>
            <person name="Payton A.C."/>
            <person name="Mcbreen J.C."/>
            <person name="Conrad R.E."/>
            <person name="Kollar L.M."/>
            <person name="Olsson S."/>
            <person name="Huttunen S."/>
            <person name="Landis J.B."/>
            <person name="Wickett N.J."/>
            <person name="Johnson M.G."/>
            <person name="Rensing S.A."/>
            <person name="Grimwood J."/>
            <person name="Schmutz J."/>
            <person name="Mcdaniel S.F."/>
        </authorList>
    </citation>
    <scope>NUCLEOTIDE SEQUENCE</scope>
    <source>
        <strain evidence="5">R40</strain>
    </source>
</reference>
<dbReference type="AlphaFoldDB" id="A0A8T0IWY1"/>
<dbReference type="PROSITE" id="PS51375">
    <property type="entry name" value="PPR"/>
    <property type="match status" value="3"/>
</dbReference>
<dbReference type="PANTHER" id="PTHR47801:SF1">
    <property type="entry name" value="OS05G0145600 PROTEIN"/>
    <property type="match status" value="1"/>
</dbReference>
<keyword evidence="6" id="KW-1185">Reference proteome</keyword>
<evidence type="ECO:0000256" key="1">
    <source>
        <dbReference type="ARBA" id="ARBA00022737"/>
    </source>
</evidence>